<dbReference type="InterPro" id="IPR012551">
    <property type="entry name" value="DUF1707_SHOCT-like"/>
</dbReference>
<evidence type="ECO:0000313" key="3">
    <source>
        <dbReference type="EMBL" id="QNN51664.1"/>
    </source>
</evidence>
<evidence type="ECO:0000259" key="2">
    <source>
        <dbReference type="Pfam" id="PF08044"/>
    </source>
</evidence>
<organism evidence="3 4">
    <name type="scientific">Nocardioides mesophilus</name>
    <dbReference type="NCBI Taxonomy" id="433659"/>
    <lineage>
        <taxon>Bacteria</taxon>
        <taxon>Bacillati</taxon>
        <taxon>Actinomycetota</taxon>
        <taxon>Actinomycetes</taxon>
        <taxon>Propionibacteriales</taxon>
        <taxon>Nocardioidaceae</taxon>
        <taxon>Nocardioides</taxon>
    </lineage>
</organism>
<sequence length="226" mass="24031">MDGQAGDPGRAAAASGVQRQDASALRISDHDRHQVAEVLRQAAGEGRIDLDELDDRLEATYAAKTYGDLVPITHDLPVSGRPAPAPVPPLDAPEPVAARHAASVSVMSDCKRRGVWEMPERHTAVAFMGSITLDLREARLAAREVTIDACAIMGSIDVVVNAHTQVVLDGFGLMGEFSEQRPKVDPALDGGSPVVRVRGLALMGSVHVQRKGPARPPFLRRGTASE</sequence>
<dbReference type="PANTHER" id="PTHR40763:SF4">
    <property type="entry name" value="DUF1707 DOMAIN-CONTAINING PROTEIN"/>
    <property type="match status" value="1"/>
</dbReference>
<feature type="domain" description="DUF1707" evidence="2">
    <location>
        <begin position="25"/>
        <end position="77"/>
    </location>
</feature>
<dbReference type="PANTHER" id="PTHR40763">
    <property type="entry name" value="MEMBRANE PROTEIN-RELATED"/>
    <property type="match status" value="1"/>
</dbReference>
<evidence type="ECO:0000313" key="4">
    <source>
        <dbReference type="Proteomes" id="UP000515947"/>
    </source>
</evidence>
<dbReference type="RefSeq" id="WP_187577500.1">
    <property type="nucleotide sequence ID" value="NZ_CP060713.1"/>
</dbReference>
<protein>
    <submittedName>
        <fullName evidence="3">DUF1707 and DUF2154 domain-containing protein</fullName>
    </submittedName>
</protein>
<dbReference type="AlphaFoldDB" id="A0A7G9R7T9"/>
<evidence type="ECO:0000256" key="1">
    <source>
        <dbReference type="SAM" id="MobiDB-lite"/>
    </source>
</evidence>
<name>A0A7G9R7T9_9ACTN</name>
<reference evidence="3 4" key="1">
    <citation type="submission" date="2020-08" db="EMBL/GenBank/DDBJ databases">
        <title>Genome sequence of Nocardioides mesophilus KACC 16243T.</title>
        <authorList>
            <person name="Hyun D.-W."/>
            <person name="Bae J.-W."/>
        </authorList>
    </citation>
    <scope>NUCLEOTIDE SEQUENCE [LARGE SCALE GENOMIC DNA]</scope>
    <source>
        <strain evidence="3 4">KACC 16243</strain>
    </source>
</reference>
<keyword evidence="4" id="KW-1185">Reference proteome</keyword>
<feature type="region of interest" description="Disordered" evidence="1">
    <location>
        <begin position="1"/>
        <end position="31"/>
    </location>
</feature>
<dbReference type="Proteomes" id="UP000515947">
    <property type="component" value="Chromosome"/>
</dbReference>
<proteinExistence type="predicted"/>
<accession>A0A7G9R7T9</accession>
<dbReference type="Pfam" id="PF08044">
    <property type="entry name" value="DUF1707"/>
    <property type="match status" value="1"/>
</dbReference>
<dbReference type="KEGG" id="nmes:H9L09_13960"/>
<dbReference type="EMBL" id="CP060713">
    <property type="protein sequence ID" value="QNN51664.1"/>
    <property type="molecule type" value="Genomic_DNA"/>
</dbReference>
<gene>
    <name evidence="3" type="ORF">H9L09_13960</name>
</gene>